<protein>
    <submittedName>
        <fullName evidence="1">Uncharacterized protein</fullName>
    </submittedName>
</protein>
<keyword evidence="2" id="KW-1185">Reference proteome</keyword>
<sequence>MVIEVSKEARKKLDSILEKKDPIELVKKRLRIYVSGRG</sequence>
<name>A0A1U7M4Y6_TISCR</name>
<evidence type="ECO:0000313" key="2">
    <source>
        <dbReference type="Proteomes" id="UP000186112"/>
    </source>
</evidence>
<evidence type="ECO:0000313" key="1">
    <source>
        <dbReference type="EMBL" id="OLS02279.1"/>
    </source>
</evidence>
<proteinExistence type="predicted"/>
<accession>A0A1U7M4Y6</accession>
<dbReference type="AlphaFoldDB" id="A0A1U7M4Y6"/>
<organism evidence="1 2">
    <name type="scientific">Tissierella creatinophila DSM 6911</name>
    <dbReference type="NCBI Taxonomy" id="1123403"/>
    <lineage>
        <taxon>Bacteria</taxon>
        <taxon>Bacillati</taxon>
        <taxon>Bacillota</taxon>
        <taxon>Tissierellia</taxon>
        <taxon>Tissierellales</taxon>
        <taxon>Tissierellaceae</taxon>
        <taxon>Tissierella</taxon>
    </lineage>
</organism>
<dbReference type="Proteomes" id="UP000186112">
    <property type="component" value="Unassembled WGS sequence"/>
</dbReference>
<comment type="caution">
    <text evidence="1">The sequence shown here is derived from an EMBL/GenBank/DDBJ whole genome shotgun (WGS) entry which is preliminary data.</text>
</comment>
<reference evidence="1 2" key="1">
    <citation type="submission" date="2016-02" db="EMBL/GenBank/DDBJ databases">
        <title>Genome sequence of Tissierella creatinophila DSM 6911.</title>
        <authorList>
            <person name="Poehlein A."/>
            <person name="Daniel R."/>
        </authorList>
    </citation>
    <scope>NUCLEOTIDE SEQUENCE [LARGE SCALE GENOMIC DNA]</scope>
    <source>
        <strain evidence="1 2">DSM 6911</strain>
    </source>
</reference>
<gene>
    <name evidence="1" type="ORF">TICRE_16650</name>
</gene>
<dbReference type="EMBL" id="LTDM01000032">
    <property type="protein sequence ID" value="OLS02279.1"/>
    <property type="molecule type" value="Genomic_DNA"/>
</dbReference>